<dbReference type="Pfam" id="PF05433">
    <property type="entry name" value="Rick_17kDa_Anti"/>
    <property type="match status" value="1"/>
</dbReference>
<feature type="chain" id="PRO_5012047600" evidence="3">
    <location>
        <begin position="22"/>
        <end position="163"/>
    </location>
</feature>
<dbReference type="OrthoDB" id="9153931at2"/>
<comment type="subcellular location">
    <subcellularLocation>
        <location evidence="1">Membrane</location>
    </subcellularLocation>
</comment>
<dbReference type="STRING" id="1122156.SAMN02745117_01592"/>
<keyword evidence="5" id="KW-0449">Lipoprotein</keyword>
<accession>A0A1M5A3K7</accession>
<protein>
    <submittedName>
        <fullName evidence="5">Outer membrane lipoprotein SlyB</fullName>
    </submittedName>
</protein>
<feature type="signal peptide" evidence="3">
    <location>
        <begin position="1"/>
        <end position="21"/>
    </location>
</feature>
<dbReference type="GO" id="GO:0019867">
    <property type="term" value="C:outer membrane"/>
    <property type="evidence" value="ECO:0007669"/>
    <property type="project" value="InterPro"/>
</dbReference>
<dbReference type="EMBL" id="FQUZ01000016">
    <property type="protein sequence ID" value="SHF24858.1"/>
    <property type="molecule type" value="Genomic_DNA"/>
</dbReference>
<dbReference type="PROSITE" id="PS51257">
    <property type="entry name" value="PROKAR_LIPOPROTEIN"/>
    <property type="match status" value="1"/>
</dbReference>
<evidence type="ECO:0000256" key="2">
    <source>
        <dbReference type="ARBA" id="ARBA00023136"/>
    </source>
</evidence>
<dbReference type="InterPro" id="IPR008816">
    <property type="entry name" value="Gly_zipper_2TM_dom"/>
</dbReference>
<evidence type="ECO:0000256" key="1">
    <source>
        <dbReference type="ARBA" id="ARBA00004370"/>
    </source>
</evidence>
<dbReference type="AlphaFoldDB" id="A0A1M5A3K7"/>
<dbReference type="PANTHER" id="PTHR35603:SF2">
    <property type="entry name" value="OUTER MEMBRANE LIPOPROTEIN"/>
    <property type="match status" value="1"/>
</dbReference>
<proteinExistence type="predicted"/>
<reference evidence="5 6" key="1">
    <citation type="submission" date="2016-11" db="EMBL/GenBank/DDBJ databases">
        <authorList>
            <person name="Jaros S."/>
            <person name="Januszkiewicz K."/>
            <person name="Wedrychowicz H."/>
        </authorList>
    </citation>
    <scope>NUCLEOTIDE SEQUENCE [LARGE SCALE GENOMIC DNA]</scope>
    <source>
        <strain evidence="5 6">DSM 16112</strain>
    </source>
</reference>
<name>A0A1M5A3K7_9BURK</name>
<feature type="domain" description="Glycine zipper 2TM" evidence="4">
    <location>
        <begin position="71"/>
        <end position="111"/>
    </location>
</feature>
<keyword evidence="3" id="KW-0732">Signal</keyword>
<organism evidence="5 6">
    <name type="scientific">Lampropedia hyalina DSM 16112</name>
    <dbReference type="NCBI Taxonomy" id="1122156"/>
    <lineage>
        <taxon>Bacteria</taxon>
        <taxon>Pseudomonadati</taxon>
        <taxon>Pseudomonadota</taxon>
        <taxon>Betaproteobacteria</taxon>
        <taxon>Burkholderiales</taxon>
        <taxon>Comamonadaceae</taxon>
        <taxon>Lampropedia</taxon>
    </lineage>
</organism>
<evidence type="ECO:0000313" key="6">
    <source>
        <dbReference type="Proteomes" id="UP000184327"/>
    </source>
</evidence>
<dbReference type="PANTHER" id="PTHR35603">
    <property type="match status" value="1"/>
</dbReference>
<evidence type="ECO:0000313" key="5">
    <source>
        <dbReference type="EMBL" id="SHF24858.1"/>
    </source>
</evidence>
<evidence type="ECO:0000259" key="4">
    <source>
        <dbReference type="Pfam" id="PF05433"/>
    </source>
</evidence>
<dbReference type="InterPro" id="IPR051407">
    <property type="entry name" value="Bact_OM_lipoprot/Surf_antigen"/>
</dbReference>
<dbReference type="Proteomes" id="UP000184327">
    <property type="component" value="Unassembled WGS sequence"/>
</dbReference>
<keyword evidence="2" id="KW-0472">Membrane</keyword>
<dbReference type="RefSeq" id="WP_073356165.1">
    <property type="nucleotide sequence ID" value="NZ_FQUZ01000016.1"/>
</dbReference>
<evidence type="ECO:0000256" key="3">
    <source>
        <dbReference type="SAM" id="SignalP"/>
    </source>
</evidence>
<gene>
    <name evidence="5" type="ORF">SAMN02745117_01592</name>
</gene>
<sequence>MKHTPRTLAWMACAAASLVMAGCQSVPLNQTQYPQQGQVGYPAPAPNALEYGYVSQITTLQDTHRGSTGTGIALGAVIGGLLGNQVGGGHGRTAATIAGAVGGAVAGNTIEGRMDSGQNQVYGYRITIQVDNGANRLYDVTSPGDLRVGDRVQIRNGQISRIN</sequence>
<keyword evidence="6" id="KW-1185">Reference proteome</keyword>